<feature type="compositionally biased region" description="Low complexity" evidence="4">
    <location>
        <begin position="159"/>
        <end position="200"/>
    </location>
</feature>
<evidence type="ECO:0000256" key="4">
    <source>
        <dbReference type="SAM" id="MobiDB-lite"/>
    </source>
</evidence>
<comment type="caution">
    <text evidence="6">The sequence shown here is derived from an EMBL/GenBank/DDBJ whole genome shotgun (WGS) entry which is preliminary data.</text>
</comment>
<dbReference type="InterPro" id="IPR011662">
    <property type="entry name" value="Secretin/TonB_short_N"/>
</dbReference>
<dbReference type="PANTHER" id="PTHR30332">
    <property type="entry name" value="PROBABLE GENERAL SECRETION PATHWAY PROTEIN D"/>
    <property type="match status" value="1"/>
</dbReference>
<evidence type="ECO:0000256" key="2">
    <source>
        <dbReference type="ARBA" id="ARBA00023136"/>
    </source>
</evidence>
<dbReference type="EMBL" id="BSST01000001">
    <property type="protein sequence ID" value="GLX77872.1"/>
    <property type="molecule type" value="Genomic_DNA"/>
</dbReference>
<dbReference type="InterPro" id="IPR013358">
    <property type="entry name" value="Pilus_biogenesis_MshL"/>
</dbReference>
<proteinExistence type="predicted"/>
<sequence length="542" mass="59237">MLLISCQSVPPEPTEIKNELDQAIEQSQRATEKKPLTSVPTAIQQELMQQNFSEARQGLLAEKRLEIAASQVDAPAFFAALVEDSAYSVAVHPDVAGTITLNLKDVTLLEALDVIEKLYGYDIQHSGKVIKIFPAGIRTETIPLNYLFIKRFGSSSTSINSGGVSENDPNNNGNNNRTNNNNNRSSNNRNSNNQNNQNNNASGINIYTENESDFWQELKQTLMSLVGTNEGRSVIVSPQAGLITVRALPSEIAAVKKFINDTQEHLRRQVIIEAKIMEVTLNDDYQQGVKWDQVLGHAESTDLTFSTSGNIAGNVISSAIGGTTALSFVNADFSGVIELLQTQGNVQVLSSPRITATNNQKAVIKVGEDEYFVTEVSSTTTTGTATTTTPEVQLTPFFSGIALDVTPQIDENGEVILHIHPSVTLTDEQVKTIRLGSDDFSLPLAQSSVRESDTIIRANSGEIVVIGGLIETRKVDSESKTPLLGDIPLVGELFKSKSQTTQKKELVIMLKPLVIGQDTWKDQLKDARKLLQQWFPEEGQLD</sequence>
<dbReference type="Proteomes" id="UP001157186">
    <property type="component" value="Unassembled WGS sequence"/>
</dbReference>
<reference evidence="6 7" key="1">
    <citation type="submission" date="2023-03" db="EMBL/GenBank/DDBJ databases">
        <title>Draft genome sequence of Thalassotalea insulae KCTC 62186T.</title>
        <authorList>
            <person name="Sawabe T."/>
        </authorList>
    </citation>
    <scope>NUCLEOTIDE SEQUENCE [LARGE SCALE GENOMIC DNA]</scope>
    <source>
        <strain evidence="6 7">KCTC 62186</strain>
    </source>
</reference>
<feature type="domain" description="Secretin/TonB short N-terminal" evidence="5">
    <location>
        <begin position="87"/>
        <end position="135"/>
    </location>
</feature>
<organism evidence="6 7">
    <name type="scientific">Thalassotalea insulae</name>
    <dbReference type="NCBI Taxonomy" id="2056778"/>
    <lineage>
        <taxon>Bacteria</taxon>
        <taxon>Pseudomonadati</taxon>
        <taxon>Pseudomonadota</taxon>
        <taxon>Gammaproteobacteria</taxon>
        <taxon>Alteromonadales</taxon>
        <taxon>Colwelliaceae</taxon>
        <taxon>Thalassotalea</taxon>
    </lineage>
</organism>
<dbReference type="SMART" id="SM00965">
    <property type="entry name" value="STN"/>
    <property type="match status" value="1"/>
</dbReference>
<keyword evidence="7" id="KW-1185">Reference proteome</keyword>
<accession>A0ABQ6GR35</accession>
<keyword evidence="3" id="KW-0998">Cell outer membrane</keyword>
<evidence type="ECO:0000256" key="1">
    <source>
        <dbReference type="ARBA" id="ARBA00022448"/>
    </source>
</evidence>
<dbReference type="Pfam" id="PF00263">
    <property type="entry name" value="Secretin"/>
    <property type="match status" value="1"/>
</dbReference>
<protein>
    <submittedName>
        <fullName evidence="6">Pilus (MSHA type) biogenesis protein MshL</fullName>
    </submittedName>
</protein>
<dbReference type="Pfam" id="PF07655">
    <property type="entry name" value="Secretin_N_2"/>
    <property type="match status" value="1"/>
</dbReference>
<dbReference type="PANTHER" id="PTHR30332:SF17">
    <property type="entry name" value="TYPE IV PILIATION SYSTEM PROTEIN DR_0774-RELATED"/>
    <property type="match status" value="1"/>
</dbReference>
<gene>
    <name evidence="6" type="primary">mshL</name>
    <name evidence="6" type="ORF">tinsulaeT_12120</name>
</gene>
<dbReference type="PRINTS" id="PR00811">
    <property type="entry name" value="BCTERIALGSPD"/>
</dbReference>
<dbReference type="InterPro" id="IPR001775">
    <property type="entry name" value="GspD/PilQ"/>
</dbReference>
<dbReference type="NCBIfam" id="TIGR02519">
    <property type="entry name" value="pilus_MshL"/>
    <property type="match status" value="1"/>
</dbReference>
<feature type="region of interest" description="Disordered" evidence="4">
    <location>
        <begin position="159"/>
        <end position="204"/>
    </location>
</feature>
<evidence type="ECO:0000259" key="5">
    <source>
        <dbReference type="SMART" id="SM00965"/>
    </source>
</evidence>
<dbReference type="InterPro" id="IPR011514">
    <property type="entry name" value="Secretin_N_2"/>
</dbReference>
<keyword evidence="1" id="KW-0813">Transport</keyword>
<evidence type="ECO:0000256" key="3">
    <source>
        <dbReference type="ARBA" id="ARBA00023237"/>
    </source>
</evidence>
<keyword evidence="2" id="KW-0472">Membrane</keyword>
<dbReference type="RefSeq" id="WP_284243766.1">
    <property type="nucleotide sequence ID" value="NZ_BSST01000001.1"/>
</dbReference>
<evidence type="ECO:0000313" key="6">
    <source>
        <dbReference type="EMBL" id="GLX77872.1"/>
    </source>
</evidence>
<dbReference type="InterPro" id="IPR004846">
    <property type="entry name" value="T2SS/T3SS_dom"/>
</dbReference>
<name>A0ABQ6GR35_9GAMM</name>
<dbReference type="InterPro" id="IPR050810">
    <property type="entry name" value="Bact_Secretion_Sys_Channel"/>
</dbReference>
<evidence type="ECO:0000313" key="7">
    <source>
        <dbReference type="Proteomes" id="UP001157186"/>
    </source>
</evidence>
<dbReference type="Gene3D" id="3.30.1370.130">
    <property type="match status" value="1"/>
</dbReference>